<dbReference type="RefSeq" id="WP_290311472.1">
    <property type="nucleotide sequence ID" value="NZ_JAUFQC010000001.1"/>
</dbReference>
<evidence type="ECO:0000313" key="5">
    <source>
        <dbReference type="EMBL" id="MDN3609704.1"/>
    </source>
</evidence>
<dbReference type="CDD" id="cd00383">
    <property type="entry name" value="trans_reg_C"/>
    <property type="match status" value="1"/>
</dbReference>
<protein>
    <submittedName>
        <fullName evidence="5">Winged helix-turn-helix domain-containing protein</fullName>
    </submittedName>
</protein>
<evidence type="ECO:0000256" key="2">
    <source>
        <dbReference type="PROSITE-ProRule" id="PRU01091"/>
    </source>
</evidence>
<dbReference type="Proteomes" id="UP001238540">
    <property type="component" value="Unassembled WGS sequence"/>
</dbReference>
<dbReference type="InterPro" id="IPR036388">
    <property type="entry name" value="WH-like_DNA-bd_sf"/>
</dbReference>
<dbReference type="InterPro" id="IPR001867">
    <property type="entry name" value="OmpR/PhoB-type_DNA-bd"/>
</dbReference>
<dbReference type="SMART" id="SM00862">
    <property type="entry name" value="Trans_reg_C"/>
    <property type="match status" value="1"/>
</dbReference>
<dbReference type="Gene3D" id="1.10.10.10">
    <property type="entry name" value="Winged helix-like DNA-binding domain superfamily/Winged helix DNA-binding domain"/>
    <property type="match status" value="1"/>
</dbReference>
<sequence length="270" mass="30582">MPKEAVVVGECDQMGSNRWRLNPLERDQLVNLSTHTTKRLKRPDCRVLEILVENSGEVVSKKMLLEQAWSGRIVSESSLTQSIAKIRLALGDNGKDQKYIRTVPNGGYLILKDVVQLINLTSLEAPSDVVALGYDRPESKKNQFRPTVTRILAVLLLLIASAQLVSIVHNVSLKNRLTLNHWVEQKVGNITFTYADNPKTEKLYKFIAQFKKNNTTAPITAVMLSVTPHDIYLSCIYHHEETGESRVKNLTFTAEENIYFLEDSMNEICR</sequence>
<keyword evidence="6" id="KW-1185">Reference proteome</keyword>
<comment type="caution">
    <text evidence="5">The sequence shown here is derived from an EMBL/GenBank/DDBJ whole genome shotgun (WGS) entry which is preliminary data.</text>
</comment>
<accession>A0ABT8BTM2</accession>
<dbReference type="PROSITE" id="PS51755">
    <property type="entry name" value="OMPR_PHOB"/>
    <property type="match status" value="1"/>
</dbReference>
<keyword evidence="3" id="KW-0812">Transmembrane</keyword>
<evidence type="ECO:0000313" key="6">
    <source>
        <dbReference type="Proteomes" id="UP001238540"/>
    </source>
</evidence>
<feature type="DNA-binding region" description="OmpR/PhoB-type" evidence="2">
    <location>
        <begin position="9"/>
        <end position="112"/>
    </location>
</feature>
<evidence type="ECO:0000256" key="1">
    <source>
        <dbReference type="ARBA" id="ARBA00023125"/>
    </source>
</evidence>
<dbReference type="Pfam" id="PF00486">
    <property type="entry name" value="Trans_reg_C"/>
    <property type="match status" value="1"/>
</dbReference>
<feature type="domain" description="OmpR/PhoB-type" evidence="4">
    <location>
        <begin position="9"/>
        <end position="112"/>
    </location>
</feature>
<dbReference type="InterPro" id="IPR016032">
    <property type="entry name" value="Sig_transdc_resp-reg_C-effctor"/>
</dbReference>
<organism evidence="5 6">
    <name type="scientific">Vibrio ostreicida</name>
    <dbReference type="NCBI Taxonomy" id="526588"/>
    <lineage>
        <taxon>Bacteria</taxon>
        <taxon>Pseudomonadati</taxon>
        <taxon>Pseudomonadota</taxon>
        <taxon>Gammaproteobacteria</taxon>
        <taxon>Vibrionales</taxon>
        <taxon>Vibrionaceae</taxon>
        <taxon>Vibrio</taxon>
    </lineage>
</organism>
<evidence type="ECO:0000259" key="4">
    <source>
        <dbReference type="PROSITE" id="PS51755"/>
    </source>
</evidence>
<name>A0ABT8BTM2_9VIBR</name>
<keyword evidence="3" id="KW-0472">Membrane</keyword>
<keyword evidence="1 2" id="KW-0238">DNA-binding</keyword>
<proteinExistence type="predicted"/>
<keyword evidence="3" id="KW-1133">Transmembrane helix</keyword>
<dbReference type="SUPFAM" id="SSF46894">
    <property type="entry name" value="C-terminal effector domain of the bipartite response regulators"/>
    <property type="match status" value="1"/>
</dbReference>
<evidence type="ECO:0000256" key="3">
    <source>
        <dbReference type="SAM" id="Phobius"/>
    </source>
</evidence>
<feature type="transmembrane region" description="Helical" evidence="3">
    <location>
        <begin position="148"/>
        <end position="168"/>
    </location>
</feature>
<reference evidence="6" key="1">
    <citation type="journal article" date="2019" name="Int. J. Syst. Evol. Microbiol.">
        <title>The Global Catalogue of Microorganisms (GCM) 10K type strain sequencing project: providing services to taxonomists for standard genome sequencing and annotation.</title>
        <authorList>
            <consortium name="The Broad Institute Genomics Platform"/>
            <consortium name="The Broad Institute Genome Sequencing Center for Infectious Disease"/>
            <person name="Wu L."/>
            <person name="Ma J."/>
        </authorList>
    </citation>
    <scope>NUCLEOTIDE SEQUENCE [LARGE SCALE GENOMIC DNA]</scope>
    <source>
        <strain evidence="6">CECT 7398</strain>
    </source>
</reference>
<dbReference type="EMBL" id="JAUFQC010000001">
    <property type="protein sequence ID" value="MDN3609704.1"/>
    <property type="molecule type" value="Genomic_DNA"/>
</dbReference>
<gene>
    <name evidence="5" type="ORF">QWZ16_08310</name>
</gene>